<keyword evidence="1" id="KW-0805">Transcription regulation</keyword>
<evidence type="ECO:0000256" key="3">
    <source>
        <dbReference type="ARBA" id="ARBA00023163"/>
    </source>
</evidence>
<dbReference type="SMART" id="SM00354">
    <property type="entry name" value="HTH_LACI"/>
    <property type="match status" value="1"/>
</dbReference>
<sequence>MARIKDVAELAGVNRSTVSRIINGEGKFRADTVRKVEAAMAELDYRPSAIARSLATSSSNMIGLLVTYYTGGFFGEMMDQVQAELDLNKKFLITAQGHQTEAGEREAIQRFNDLRCDGYVLNSRHLSDDELRELAKKPTPFVLVDRLVEGLESRCVTFDHVEAAKAAVEHLIEQGHKTIGCIAGSPNRLSSQLRTQGYREALKQDGLLISEDLEDAGDYRQASGYHAAKRLYEANPNMTAIFSCSEDMTSGAVQFFHEQGIKIPEQVALISFDSIDRCEMYYPKVSSVHFPISDMARLAVEVLMKQINNQPIEAHHQLPHELRIRNSSTVS</sequence>
<protein>
    <submittedName>
        <fullName evidence="6">LacI family DNA-binding transcriptional regulator</fullName>
    </submittedName>
</protein>
<reference evidence="6 7" key="1">
    <citation type="journal article" date="2024" name="ISME J.">
        <title>Tailless and filamentous prophages are predominant in marine Vibrio.</title>
        <authorList>
            <person name="Steensen K."/>
            <person name="Seneca J."/>
            <person name="Bartlau N."/>
            <person name="Yu X.A."/>
            <person name="Hussain F.A."/>
            <person name="Polz M.F."/>
        </authorList>
    </citation>
    <scope>NUCLEOTIDE SEQUENCE [LARGE SCALE GENOMIC DNA]</scope>
    <source>
        <strain evidence="6 7">10N.222.51.A1</strain>
    </source>
</reference>
<evidence type="ECO:0000313" key="6">
    <source>
        <dbReference type="EMBL" id="MFA0568103.1"/>
    </source>
</evidence>
<dbReference type="InterPro" id="IPR028082">
    <property type="entry name" value="Peripla_BP_I"/>
</dbReference>
<dbReference type="SUPFAM" id="SSF47413">
    <property type="entry name" value="lambda repressor-like DNA-binding domains"/>
    <property type="match status" value="1"/>
</dbReference>
<dbReference type="CDD" id="cd01392">
    <property type="entry name" value="HTH_LacI"/>
    <property type="match status" value="1"/>
</dbReference>
<accession>A0ABV4N9R1</accession>
<keyword evidence="3" id="KW-0804">Transcription</keyword>
<dbReference type="PROSITE" id="PS50943">
    <property type="entry name" value="HTH_CROC1"/>
    <property type="match status" value="1"/>
</dbReference>
<dbReference type="PANTHER" id="PTHR30146:SF131">
    <property type="entry name" value="LACI FAMILY DNA-BINDING TRANSCRIPTIONAL REGULATOR"/>
    <property type="match status" value="1"/>
</dbReference>
<dbReference type="GO" id="GO:0003677">
    <property type="term" value="F:DNA binding"/>
    <property type="evidence" value="ECO:0007669"/>
    <property type="project" value="UniProtKB-KW"/>
</dbReference>
<dbReference type="RefSeq" id="WP_273293493.1">
    <property type="nucleotide sequence ID" value="NZ_JBFRUW010000020.1"/>
</dbReference>
<evidence type="ECO:0000313" key="7">
    <source>
        <dbReference type="Proteomes" id="UP001570417"/>
    </source>
</evidence>
<evidence type="ECO:0000259" key="4">
    <source>
        <dbReference type="PROSITE" id="PS50932"/>
    </source>
</evidence>
<keyword evidence="2 6" id="KW-0238">DNA-binding</keyword>
<feature type="domain" description="HTH lacI-type" evidence="4">
    <location>
        <begin position="2"/>
        <end position="56"/>
    </location>
</feature>
<dbReference type="Proteomes" id="UP001570417">
    <property type="component" value="Unassembled WGS sequence"/>
</dbReference>
<keyword evidence="7" id="KW-1185">Reference proteome</keyword>
<feature type="domain" description="HTH cro/C1-type" evidence="5">
    <location>
        <begin position="5"/>
        <end position="46"/>
    </location>
</feature>
<evidence type="ECO:0000259" key="5">
    <source>
        <dbReference type="PROSITE" id="PS50943"/>
    </source>
</evidence>
<dbReference type="SUPFAM" id="SSF53822">
    <property type="entry name" value="Periplasmic binding protein-like I"/>
    <property type="match status" value="1"/>
</dbReference>
<dbReference type="Pfam" id="PF00356">
    <property type="entry name" value="LacI"/>
    <property type="match status" value="1"/>
</dbReference>
<evidence type="ECO:0000256" key="1">
    <source>
        <dbReference type="ARBA" id="ARBA00023015"/>
    </source>
</evidence>
<dbReference type="Gene3D" id="3.40.50.2300">
    <property type="match status" value="2"/>
</dbReference>
<dbReference type="InterPro" id="IPR046335">
    <property type="entry name" value="LacI/GalR-like_sensor"/>
</dbReference>
<dbReference type="InterPro" id="IPR001387">
    <property type="entry name" value="Cro/C1-type_HTH"/>
</dbReference>
<evidence type="ECO:0000256" key="2">
    <source>
        <dbReference type="ARBA" id="ARBA00023125"/>
    </source>
</evidence>
<dbReference type="Gene3D" id="1.10.260.40">
    <property type="entry name" value="lambda repressor-like DNA-binding domains"/>
    <property type="match status" value="1"/>
</dbReference>
<dbReference type="EMBL" id="JBFRUW010000020">
    <property type="protein sequence ID" value="MFA0568103.1"/>
    <property type="molecule type" value="Genomic_DNA"/>
</dbReference>
<gene>
    <name evidence="6" type="ORF">AB4566_07430</name>
</gene>
<dbReference type="PANTHER" id="PTHR30146">
    <property type="entry name" value="LACI-RELATED TRANSCRIPTIONAL REPRESSOR"/>
    <property type="match status" value="1"/>
</dbReference>
<comment type="caution">
    <text evidence="6">The sequence shown here is derived from an EMBL/GenBank/DDBJ whole genome shotgun (WGS) entry which is preliminary data.</text>
</comment>
<dbReference type="PROSITE" id="PS50932">
    <property type="entry name" value="HTH_LACI_2"/>
    <property type="match status" value="1"/>
</dbReference>
<dbReference type="InterPro" id="IPR000843">
    <property type="entry name" value="HTH_LacI"/>
</dbReference>
<dbReference type="PRINTS" id="PR00036">
    <property type="entry name" value="HTHLACI"/>
</dbReference>
<name>A0ABV4N9R1_9VIBR</name>
<proteinExistence type="predicted"/>
<organism evidence="6 7">
    <name type="scientific">Vibrio gallaecicus</name>
    <dbReference type="NCBI Taxonomy" id="552386"/>
    <lineage>
        <taxon>Bacteria</taxon>
        <taxon>Pseudomonadati</taxon>
        <taxon>Pseudomonadota</taxon>
        <taxon>Gammaproteobacteria</taxon>
        <taxon>Vibrionales</taxon>
        <taxon>Vibrionaceae</taxon>
        <taxon>Vibrio</taxon>
    </lineage>
</organism>
<dbReference type="Pfam" id="PF13377">
    <property type="entry name" value="Peripla_BP_3"/>
    <property type="match status" value="1"/>
</dbReference>
<dbReference type="InterPro" id="IPR010982">
    <property type="entry name" value="Lambda_DNA-bd_dom_sf"/>
</dbReference>